<evidence type="ECO:0000313" key="3">
    <source>
        <dbReference type="Proteomes" id="UP000309340"/>
    </source>
</evidence>
<dbReference type="EMBL" id="NAJQ01001912">
    <property type="protein sequence ID" value="TKA51157.1"/>
    <property type="molecule type" value="Genomic_DNA"/>
</dbReference>
<feature type="non-terminal residue" evidence="2">
    <location>
        <position position="1"/>
    </location>
</feature>
<organism evidence="2 3">
    <name type="scientific">Friedmanniomyces simplex</name>
    <dbReference type="NCBI Taxonomy" id="329884"/>
    <lineage>
        <taxon>Eukaryota</taxon>
        <taxon>Fungi</taxon>
        <taxon>Dikarya</taxon>
        <taxon>Ascomycota</taxon>
        <taxon>Pezizomycotina</taxon>
        <taxon>Dothideomycetes</taxon>
        <taxon>Dothideomycetidae</taxon>
        <taxon>Mycosphaerellales</taxon>
        <taxon>Teratosphaeriaceae</taxon>
        <taxon>Friedmanniomyces</taxon>
    </lineage>
</organism>
<dbReference type="Proteomes" id="UP000309340">
    <property type="component" value="Unassembled WGS sequence"/>
</dbReference>
<accession>A0A4U0VNW4</accession>
<sequence>KSLKVIVAEDLEDLQHPDTDFPAVGGSATAAVEKAPADSAGARQGKRKRSRCETIDVHQRFKKSRITSQGDLETCLSSRTADATGGALDAVEGTMNIGA</sequence>
<keyword evidence="3" id="KW-1185">Reference proteome</keyword>
<feature type="region of interest" description="Disordered" evidence="1">
    <location>
        <begin position="30"/>
        <end position="52"/>
    </location>
</feature>
<gene>
    <name evidence="2" type="ORF">B0A55_13503</name>
</gene>
<evidence type="ECO:0000313" key="2">
    <source>
        <dbReference type="EMBL" id="TKA51157.1"/>
    </source>
</evidence>
<protein>
    <submittedName>
        <fullName evidence="2">Uncharacterized protein</fullName>
    </submittedName>
</protein>
<evidence type="ECO:0000256" key="1">
    <source>
        <dbReference type="SAM" id="MobiDB-lite"/>
    </source>
</evidence>
<dbReference type="AlphaFoldDB" id="A0A4U0VNW4"/>
<proteinExistence type="predicted"/>
<comment type="caution">
    <text evidence="2">The sequence shown here is derived from an EMBL/GenBank/DDBJ whole genome shotgun (WGS) entry which is preliminary data.</text>
</comment>
<name>A0A4U0VNW4_9PEZI</name>
<reference evidence="2 3" key="1">
    <citation type="submission" date="2017-03" db="EMBL/GenBank/DDBJ databases">
        <title>Genomes of endolithic fungi from Antarctica.</title>
        <authorList>
            <person name="Coleine C."/>
            <person name="Masonjones S."/>
            <person name="Stajich J.E."/>
        </authorList>
    </citation>
    <scope>NUCLEOTIDE SEQUENCE [LARGE SCALE GENOMIC DNA]</scope>
    <source>
        <strain evidence="2 3">CCFEE 5184</strain>
    </source>
</reference>